<keyword evidence="1" id="KW-0175">Coiled coil</keyword>
<dbReference type="CDD" id="cd02440">
    <property type="entry name" value="AdoMet_MTases"/>
    <property type="match status" value="1"/>
</dbReference>
<dbReference type="EMBL" id="PDWW01000005">
    <property type="protein sequence ID" value="KAF1726186.1"/>
    <property type="molecule type" value="Genomic_DNA"/>
</dbReference>
<dbReference type="Gene3D" id="3.40.50.2000">
    <property type="entry name" value="Glycogen Phosphorylase B"/>
    <property type="match status" value="1"/>
</dbReference>
<dbReference type="PANTHER" id="PTHR43464">
    <property type="entry name" value="METHYLTRANSFERASE"/>
    <property type="match status" value="1"/>
</dbReference>
<dbReference type="Gene3D" id="3.40.50.150">
    <property type="entry name" value="Vaccinia Virus protein VP39"/>
    <property type="match status" value="1"/>
</dbReference>
<evidence type="ECO:0000259" key="3">
    <source>
        <dbReference type="Pfam" id="PF13524"/>
    </source>
</evidence>
<feature type="domain" description="Spore protein YkvP/CgeB glycosyl transferase-like" evidence="3">
    <location>
        <begin position="865"/>
        <end position="991"/>
    </location>
</feature>
<feature type="compositionally biased region" description="Low complexity" evidence="2">
    <location>
        <begin position="628"/>
        <end position="648"/>
    </location>
</feature>
<gene>
    <name evidence="4" type="ORF">CSC78_05860</name>
</gene>
<protein>
    <recommendedName>
        <fullName evidence="3">Spore protein YkvP/CgeB glycosyl transferase-like domain-containing protein</fullName>
    </recommendedName>
</protein>
<dbReference type="SUPFAM" id="SSF53335">
    <property type="entry name" value="S-adenosyl-L-methionine-dependent methyltransferases"/>
    <property type="match status" value="1"/>
</dbReference>
<keyword evidence="5" id="KW-1185">Reference proteome</keyword>
<comment type="caution">
    <text evidence="4">The sequence shown here is derived from an EMBL/GenBank/DDBJ whole genome shotgun (WGS) entry which is preliminary data.</text>
</comment>
<dbReference type="RefSeq" id="WP_162336973.1">
    <property type="nucleotide sequence ID" value="NZ_JBHSRQ010000008.1"/>
</dbReference>
<sequence>MHDDHGHEDHGTPNVWADRINEAYYDAMGVAFGRKTRERINWMCRQALGSSVLDVGCSQGIASILMAREGLAVTGLDIYPPAIEYAMAERAKEIESVQQRLDFHCGELASLDGTLFDTVVMGEVVEHQTNPVRFIRQGASRVAPRGRIIITVPYGLNPWPDHKSSIFPRDIQEALSEEFTLRSVEVTDGYIRVVADRRDAAEVEADISDVLLRATEAGALDAQSDYYAASATAQEQAKAKGALEQALKHARDEKGTLLARKAELEREVAILSEQASGLKSGLEMANQASADRGAEHAEVLRAQREDSLERTRLQRSLADDMERRRDELAQQLVSLQVEIAAVRATERAAAERALTLQGEVQALRAESDMQSGLLQEAVRAAHANVRELQSRIEHDNSRMRDMDADLTLTHVRAQELQATVEDGKQRMRAIEADLETARAHARDVHASMEESGAHARRLEADLSNALERERTARSTAEEDRARVRALEGDLADTVKRTGELQAVADALRERIRKMTADLAEAQEKRSGHWAKFEAEQERTKALVGLAQTLHEDNQLYEHSIALAIGRALLGLGRVRGIIAFPSAVAGVVRLYLARRAGTLPIKPLVLPPWPVPAKAAGQSAPSDAQDVSSSLAGAGSAESAPSQPIEQQEPPPRNQEDVRRLSVIGWEQASITNSIPVMSVLDEFSRECFAPHAGLIEARPDNWEGLLQEFSPRFLLAESAWRGNAGAWRYRIADAEYRPGDEFSQMVEGFRRRGLPTVFWNKEDPVHFDAFVKSATRCDVILTTSVESVRRYQSKTTARVEAMQFAAEDSLHNPQHTSQRNGRICFAGSYYAKGFEDRQNGQAMLLEAAKAYELDIYDRNLRADGASSEFAFPAEYEPYIRGRLGYVEIAKKYREYQVFLNVNSVDDSRTMFSRRVFELLASGTPVVSVWSPGIAETFGDDIVWQVKDRAEADEALHVLLTDPAEWRRRSLTGIRAVLSQHTFRHRFAQILSLVGERTPDPVRVIAISEVFDDAQSRDVLTAYQLQQTAHDVRTQLVLVCRDGFTLRDDLPGVRVVREAQVPLSQIIDAERETAAGAIVAILSPNAVYGRHYLQDAVHAVRYSGAAVVGKSSGGIEYEWGQALDPRSLVINTEVMAASGLTAGALLDDRGGLVRSFVPKSYAFDSANFAAVGASADRGMLLQKIEI</sequence>
<dbReference type="Pfam" id="PF13489">
    <property type="entry name" value="Methyltransf_23"/>
    <property type="match status" value="1"/>
</dbReference>
<organism evidence="4 5">
    <name type="scientific">Pseudoxanthomonas japonensis</name>
    <dbReference type="NCBI Taxonomy" id="69284"/>
    <lineage>
        <taxon>Bacteria</taxon>
        <taxon>Pseudomonadati</taxon>
        <taxon>Pseudomonadota</taxon>
        <taxon>Gammaproteobacteria</taxon>
        <taxon>Lysobacterales</taxon>
        <taxon>Lysobacteraceae</taxon>
        <taxon>Pseudoxanthomonas</taxon>
    </lineage>
</organism>
<dbReference type="Proteomes" id="UP000781710">
    <property type="component" value="Unassembled WGS sequence"/>
</dbReference>
<evidence type="ECO:0000256" key="2">
    <source>
        <dbReference type="SAM" id="MobiDB-lite"/>
    </source>
</evidence>
<dbReference type="InterPro" id="IPR029063">
    <property type="entry name" value="SAM-dependent_MTases_sf"/>
</dbReference>
<dbReference type="Pfam" id="PF13524">
    <property type="entry name" value="Glyco_trans_1_2"/>
    <property type="match status" value="1"/>
</dbReference>
<feature type="coiled-coil region" evidence="1">
    <location>
        <begin position="233"/>
        <end position="281"/>
    </location>
</feature>
<proteinExistence type="predicted"/>
<dbReference type="SUPFAM" id="SSF53756">
    <property type="entry name" value="UDP-Glycosyltransferase/glycogen phosphorylase"/>
    <property type="match status" value="1"/>
</dbReference>
<evidence type="ECO:0000313" key="4">
    <source>
        <dbReference type="EMBL" id="KAF1726186.1"/>
    </source>
</evidence>
<feature type="region of interest" description="Disordered" evidence="2">
    <location>
        <begin position="613"/>
        <end position="656"/>
    </location>
</feature>
<evidence type="ECO:0000313" key="5">
    <source>
        <dbReference type="Proteomes" id="UP000781710"/>
    </source>
</evidence>
<accession>A0ABQ6ZJ88</accession>
<feature type="coiled-coil region" evidence="1">
    <location>
        <begin position="318"/>
        <end position="345"/>
    </location>
</feature>
<evidence type="ECO:0000256" key="1">
    <source>
        <dbReference type="SAM" id="Coils"/>
    </source>
</evidence>
<name>A0ABQ6ZJ88_9GAMM</name>
<reference evidence="4 5" key="1">
    <citation type="submission" date="2017-10" db="EMBL/GenBank/DDBJ databases">
        <title>Whole genome sequencing of members of genus Pseudoxanthomonas.</title>
        <authorList>
            <person name="Kumar S."/>
            <person name="Bansal K."/>
            <person name="Kaur A."/>
            <person name="Patil P."/>
            <person name="Sharma S."/>
            <person name="Patil P.B."/>
        </authorList>
    </citation>
    <scope>NUCLEOTIDE SEQUENCE [LARGE SCALE GENOMIC DNA]</scope>
    <source>
        <strain evidence="4 5">DSM 17109</strain>
    </source>
</reference>
<dbReference type="InterPro" id="IPR055259">
    <property type="entry name" value="YkvP/CgeB_Glyco_trans-like"/>
</dbReference>